<name>A0A0E0E3G0_9ORYZ</name>
<feature type="compositionally biased region" description="Basic and acidic residues" evidence="1">
    <location>
        <begin position="55"/>
        <end position="67"/>
    </location>
</feature>
<protein>
    <submittedName>
        <fullName evidence="2">Uncharacterized protein</fullName>
    </submittedName>
</protein>
<dbReference type="Gramene" id="OMERI06G20400.1">
    <property type="protein sequence ID" value="OMERI06G20400.1"/>
    <property type="gene ID" value="OMERI06G20400"/>
</dbReference>
<dbReference type="Proteomes" id="UP000008021">
    <property type="component" value="Chromosome 6"/>
</dbReference>
<proteinExistence type="predicted"/>
<feature type="region of interest" description="Disordered" evidence="1">
    <location>
        <begin position="30"/>
        <end position="88"/>
    </location>
</feature>
<dbReference type="EnsemblPlants" id="OMERI06G20400.1">
    <property type="protein sequence ID" value="OMERI06G20400.1"/>
    <property type="gene ID" value="OMERI06G20400"/>
</dbReference>
<accession>A0A0E0E3G0</accession>
<dbReference type="HOGENOM" id="CLU_117862_0_0_1"/>
<sequence length="201" mass="22063">MATGDYRWEVRWRGIRPSLRAPCARIRRGSCTGDGGRGRSTSLSYPLLPHACGGAEERRDGPSRDGSVRSGKSGGAPLESHRQRRRGATDRCVVANRFEVDPWRRVGGEQDLQTAACGGCDSAVGLSFETHHGEAAWRLRRSSRRARRAPAARKSWCCCSCSAASSWCAMTGRAITTAVASQRHNQQKLLPQLKLDGDFMY</sequence>
<evidence type="ECO:0000256" key="1">
    <source>
        <dbReference type="SAM" id="MobiDB-lite"/>
    </source>
</evidence>
<reference evidence="2" key="2">
    <citation type="submission" date="2018-05" db="EMBL/GenBank/DDBJ databases">
        <title>OmerRS3 (Oryza meridionalis Reference Sequence Version 3).</title>
        <authorList>
            <person name="Zhang J."/>
            <person name="Kudrna D."/>
            <person name="Lee S."/>
            <person name="Talag J."/>
            <person name="Welchert J."/>
            <person name="Wing R.A."/>
        </authorList>
    </citation>
    <scope>NUCLEOTIDE SEQUENCE [LARGE SCALE GENOMIC DNA]</scope>
    <source>
        <strain evidence="2">cv. OR44</strain>
    </source>
</reference>
<reference evidence="2" key="1">
    <citation type="submission" date="2015-04" db="UniProtKB">
        <authorList>
            <consortium name="EnsemblPlants"/>
        </authorList>
    </citation>
    <scope>IDENTIFICATION</scope>
</reference>
<keyword evidence="3" id="KW-1185">Reference proteome</keyword>
<evidence type="ECO:0000313" key="3">
    <source>
        <dbReference type="Proteomes" id="UP000008021"/>
    </source>
</evidence>
<evidence type="ECO:0000313" key="2">
    <source>
        <dbReference type="EnsemblPlants" id="OMERI06G20400.1"/>
    </source>
</evidence>
<organism evidence="2">
    <name type="scientific">Oryza meridionalis</name>
    <dbReference type="NCBI Taxonomy" id="40149"/>
    <lineage>
        <taxon>Eukaryota</taxon>
        <taxon>Viridiplantae</taxon>
        <taxon>Streptophyta</taxon>
        <taxon>Embryophyta</taxon>
        <taxon>Tracheophyta</taxon>
        <taxon>Spermatophyta</taxon>
        <taxon>Magnoliopsida</taxon>
        <taxon>Liliopsida</taxon>
        <taxon>Poales</taxon>
        <taxon>Poaceae</taxon>
        <taxon>BOP clade</taxon>
        <taxon>Oryzoideae</taxon>
        <taxon>Oryzeae</taxon>
        <taxon>Oryzinae</taxon>
        <taxon>Oryza</taxon>
    </lineage>
</organism>
<dbReference type="AlphaFoldDB" id="A0A0E0E3G0"/>